<dbReference type="EMBL" id="JAZGJU010000064">
    <property type="protein sequence ID" value="MEE6129910.1"/>
    <property type="molecule type" value="Genomic_DNA"/>
</dbReference>
<proteinExistence type="predicted"/>
<dbReference type="RefSeq" id="WP_330937550.1">
    <property type="nucleotide sequence ID" value="NZ_JAZGJU010000064.1"/>
</dbReference>
<gene>
    <name evidence="1" type="ORF">V2E39_21100</name>
</gene>
<protein>
    <submittedName>
        <fullName evidence="1">Uncharacterized protein</fullName>
    </submittedName>
</protein>
<keyword evidence="2" id="KW-1185">Reference proteome</keyword>
<sequence>MIVVKEFPNRQFASKEELFKSLSENKHLLKSQKKLQTKHSDSVAYSFAVNDKNEAVKSGEINVSEVNTLRVKIVVNSCNLFDSHSDVSINGSWNRTAKNNTRVLLLEAHKAQFDKIISDEIELKVESISWKDLGFDFEGKTDCLVFYATIRKDRNPFMFEQYAKGYVKEHSAGLRYVQIELAINSEAEWNKEEKEVWDKHYPQIANKEDVDQYGYFWAVIEQKLMEGSAVVFGSNFATPTISVEPVTDTSTKKDPVTTTPPEEQKTITNLNLFI</sequence>
<name>A0ABU7R528_9FLAO</name>
<reference evidence="1 2" key="1">
    <citation type="submission" date="2024-01" db="EMBL/GenBank/DDBJ databases">
        <title>Whole genome of Chryseobacterium arthrosphaerae NNCa 2741.</title>
        <authorList>
            <person name="Boriskina E.V."/>
            <person name="Gordinskaya N.A."/>
            <person name="Kropotov V.S."/>
            <person name="Alekseeva A.E."/>
            <person name="Makhova M.A."/>
            <person name="Kryazhev D.V."/>
            <person name="Shkurkina I.S."/>
        </authorList>
    </citation>
    <scope>NUCLEOTIDE SEQUENCE [LARGE SCALE GENOMIC DNA]</scope>
    <source>
        <strain evidence="1 2">NNCa 2741</strain>
    </source>
</reference>
<organism evidence="1 2">
    <name type="scientific">Chryseobacterium arthrosphaerae</name>
    <dbReference type="NCBI Taxonomy" id="651561"/>
    <lineage>
        <taxon>Bacteria</taxon>
        <taxon>Pseudomonadati</taxon>
        <taxon>Bacteroidota</taxon>
        <taxon>Flavobacteriia</taxon>
        <taxon>Flavobacteriales</taxon>
        <taxon>Weeksellaceae</taxon>
        <taxon>Chryseobacterium group</taxon>
        <taxon>Chryseobacterium</taxon>
    </lineage>
</organism>
<dbReference type="Proteomes" id="UP001350005">
    <property type="component" value="Unassembled WGS sequence"/>
</dbReference>
<evidence type="ECO:0000313" key="1">
    <source>
        <dbReference type="EMBL" id="MEE6129910.1"/>
    </source>
</evidence>
<evidence type="ECO:0000313" key="2">
    <source>
        <dbReference type="Proteomes" id="UP001350005"/>
    </source>
</evidence>
<comment type="caution">
    <text evidence="1">The sequence shown here is derived from an EMBL/GenBank/DDBJ whole genome shotgun (WGS) entry which is preliminary data.</text>
</comment>
<accession>A0ABU7R528</accession>